<proteinExistence type="predicted"/>
<accession>A0A3P1WRZ8</accession>
<evidence type="ECO:0000313" key="3">
    <source>
        <dbReference type="Proteomes" id="UP000280935"/>
    </source>
</evidence>
<comment type="caution">
    <text evidence="2">The sequence shown here is derived from an EMBL/GenBank/DDBJ whole genome shotgun (WGS) entry which is preliminary data.</text>
</comment>
<dbReference type="EMBL" id="RQYT01000036">
    <property type="protein sequence ID" value="RRD48547.1"/>
    <property type="molecule type" value="Genomic_DNA"/>
</dbReference>
<feature type="chain" id="PRO_5038489356" evidence="1">
    <location>
        <begin position="20"/>
        <end position="139"/>
    </location>
</feature>
<dbReference type="RefSeq" id="WP_125228743.1">
    <property type="nucleotide sequence ID" value="NZ_RQYT01000036.1"/>
</dbReference>
<keyword evidence="1" id="KW-0732">Signal</keyword>
<name>A0A3P1WRZ8_9ACTN</name>
<reference evidence="2 3" key="1">
    <citation type="submission" date="2018-11" db="EMBL/GenBank/DDBJ databases">
        <title>Genomes From Bacteria Associated with the Canine Oral Cavity: a Test Case for Automated Genome-Based Taxonomic Assignment.</title>
        <authorList>
            <person name="Coil D.A."/>
            <person name="Jospin G."/>
            <person name="Darling A.E."/>
            <person name="Wallis C."/>
            <person name="Davis I.J."/>
            <person name="Harris S."/>
            <person name="Eisen J.A."/>
            <person name="Holcombe L.J."/>
            <person name="O'Flynn C."/>
        </authorList>
    </citation>
    <scope>NUCLEOTIDE SEQUENCE [LARGE SCALE GENOMIC DNA]</scope>
    <source>
        <strain evidence="2 3">OH2822_COT-296</strain>
    </source>
</reference>
<gene>
    <name evidence="2" type="ORF">EII35_12185</name>
</gene>
<dbReference type="Proteomes" id="UP000280935">
    <property type="component" value="Unassembled WGS sequence"/>
</dbReference>
<dbReference type="PROSITE" id="PS51257">
    <property type="entry name" value="PROKAR_LIPOPROTEIN"/>
    <property type="match status" value="1"/>
</dbReference>
<feature type="signal peptide" evidence="1">
    <location>
        <begin position="1"/>
        <end position="19"/>
    </location>
</feature>
<sequence length="139" mass="15031">MRRLLVLLLPVVMTLGCSAGGGEAIPESYELRHIEGNVAGPQGERSYRVDGDTVTIVVRDAQQQVVQERTRVLSGAEREAAAAEISRALRAGTGQVCTDSPEYRLTVDDPSQKSREVTISECFSDEVAPFRELEGILAG</sequence>
<organism evidence="2 3">
    <name type="scientific">Arachnia propionica</name>
    <dbReference type="NCBI Taxonomy" id="1750"/>
    <lineage>
        <taxon>Bacteria</taxon>
        <taxon>Bacillati</taxon>
        <taxon>Actinomycetota</taxon>
        <taxon>Actinomycetes</taxon>
        <taxon>Propionibacteriales</taxon>
        <taxon>Propionibacteriaceae</taxon>
        <taxon>Arachnia</taxon>
    </lineage>
</organism>
<evidence type="ECO:0000256" key="1">
    <source>
        <dbReference type="SAM" id="SignalP"/>
    </source>
</evidence>
<dbReference type="AlphaFoldDB" id="A0A3P1WRZ8"/>
<protein>
    <submittedName>
        <fullName evidence="2">Uncharacterized protein</fullName>
    </submittedName>
</protein>
<evidence type="ECO:0000313" key="2">
    <source>
        <dbReference type="EMBL" id="RRD48547.1"/>
    </source>
</evidence>